<dbReference type="AlphaFoldDB" id="A0AAW1VSX1"/>
<dbReference type="GO" id="GO:0031267">
    <property type="term" value="F:small GTPase binding"/>
    <property type="evidence" value="ECO:0007669"/>
    <property type="project" value="InterPro"/>
</dbReference>
<dbReference type="PANTHER" id="PTHR10997">
    <property type="entry name" value="IMPORTIN-7, 8, 11"/>
    <property type="match status" value="1"/>
</dbReference>
<dbReference type="InterPro" id="IPR005043">
    <property type="entry name" value="XPO2_C"/>
</dbReference>
<name>A0AAW1VSX1_RUBAR</name>
<evidence type="ECO:0000256" key="4">
    <source>
        <dbReference type="ARBA" id="ARBA00022448"/>
    </source>
</evidence>
<evidence type="ECO:0000256" key="6">
    <source>
        <dbReference type="ARBA" id="ARBA00022927"/>
    </source>
</evidence>
<keyword evidence="5" id="KW-0963">Cytoplasm</keyword>
<dbReference type="InterPro" id="IPR011989">
    <property type="entry name" value="ARM-like"/>
</dbReference>
<proteinExistence type="inferred from homology"/>
<keyword evidence="6" id="KW-0653">Protein transport</keyword>
<dbReference type="GO" id="GO:0005635">
    <property type="term" value="C:nuclear envelope"/>
    <property type="evidence" value="ECO:0007669"/>
    <property type="project" value="TreeGrafter"/>
</dbReference>
<dbReference type="PANTHER" id="PTHR10997:SF8">
    <property type="entry name" value="EXPORTIN-2"/>
    <property type="match status" value="1"/>
</dbReference>
<gene>
    <name evidence="9" type="ORF">M0R45_034127</name>
</gene>
<sequence>MEWNPQNLQTLSDCFFNTLSPLPEPRHQAEAILSDFSQKPNYGLAVLRLVAEPNVADQIRQAASVNFKNHLKVRWAPAPNSDEPSIMDAEKEQIKALIVSLMLNATPKIQGQLSEALVLIGKHDFPRLWPTLLPELIASLQKASQAGDYASINGILGTANSIFKKFRYEYKTNDLLLDLKYCLDNFAAPLLEIFLKTANLIDAAANAGGGDSAALKPLFESQRLCCRIFYSLNFQELPEFFEDHMNEWMNEQRKYLATSYPALESSPDGLALVDELRAAVCENINLYMEKNEEEFQAYLNGFALAVWNLLTSVSQASSRDQLAVTAIKFLTTVSTSVHHNLFAGDGVIPQICQGIVIPNVRLRDEDEELFDMNYIEFIRRDMEGSDLDTRRRIACELLKGIATNYKQQVTNLVSVQIQNLLSSFATNPSVNWKDKDCAIYLVVSLATKKAGGTSVSTDLVDVQSFFGSVIVPELQSQNVNGYPMLKAESNVVHSYAASCIEKLLLVKDECGTARYTSVDISPVLLQLMNNLFEALQFPESEENQYVMKCIMRVLGVADISREIAGPCITGLTLILNKACENPKNPVFNHYVFESVAVLVKRACGKDASLISIFETNLFPSIQKILVEDVQEFYPYALQLLAQLVELNRPPIPQSYMQVFPMLLSPESWRKASNVPALVRLLQAFLQKAPHELNQEGRLRQVLEIFNKLLSARSTDEQGFYVLNTVVESLDFNVIAPYIGQIWSALFTVLQSRQTGKFIKSLLIFMSLFLVKHGSTNLVDSMNGIQANLFLVILGQFWISNLRLITGVIETKLTAVASTRLLCESQSLLDAAAVEQWGKMLNSIVTLVSRTEQDRVEEDPEMPDIAENAGYSATFVRLHNAGKSEDDPLKDIRDAKEFLVTSLARLSALSPGRYPQIISQYVEPANQAELLRLCNSYNCQIV</sequence>
<evidence type="ECO:0000256" key="7">
    <source>
        <dbReference type="ARBA" id="ARBA00023242"/>
    </source>
</evidence>
<dbReference type="GO" id="GO:0006611">
    <property type="term" value="P:protein export from nucleus"/>
    <property type="evidence" value="ECO:0007669"/>
    <property type="project" value="TreeGrafter"/>
</dbReference>
<comment type="similarity">
    <text evidence="3">Belongs to the XPO2/CSE1 family.</text>
</comment>
<evidence type="ECO:0000256" key="1">
    <source>
        <dbReference type="ARBA" id="ARBA00004123"/>
    </source>
</evidence>
<dbReference type="PROSITE" id="PS50166">
    <property type="entry name" value="IMPORTIN_B_NT"/>
    <property type="match status" value="1"/>
</dbReference>
<keyword evidence="7" id="KW-0539">Nucleus</keyword>
<organism evidence="9 10">
    <name type="scientific">Rubus argutus</name>
    <name type="common">Southern blackberry</name>
    <dbReference type="NCBI Taxonomy" id="59490"/>
    <lineage>
        <taxon>Eukaryota</taxon>
        <taxon>Viridiplantae</taxon>
        <taxon>Streptophyta</taxon>
        <taxon>Embryophyta</taxon>
        <taxon>Tracheophyta</taxon>
        <taxon>Spermatophyta</taxon>
        <taxon>Magnoliopsida</taxon>
        <taxon>eudicotyledons</taxon>
        <taxon>Gunneridae</taxon>
        <taxon>Pentapetalae</taxon>
        <taxon>rosids</taxon>
        <taxon>fabids</taxon>
        <taxon>Rosales</taxon>
        <taxon>Rosaceae</taxon>
        <taxon>Rosoideae</taxon>
        <taxon>Rosoideae incertae sedis</taxon>
        <taxon>Rubus</taxon>
    </lineage>
</organism>
<dbReference type="Pfam" id="PF08506">
    <property type="entry name" value="Cse1"/>
    <property type="match status" value="1"/>
</dbReference>
<accession>A0AAW1VSX1</accession>
<comment type="subcellular location">
    <subcellularLocation>
        <location evidence="2">Cytoplasm</location>
    </subcellularLocation>
    <subcellularLocation>
        <location evidence="1">Nucleus</location>
    </subcellularLocation>
</comment>
<dbReference type="SMART" id="SM00913">
    <property type="entry name" value="IBN_N"/>
    <property type="match status" value="1"/>
</dbReference>
<dbReference type="Gene3D" id="1.25.10.10">
    <property type="entry name" value="Leucine-rich Repeat Variant"/>
    <property type="match status" value="1"/>
</dbReference>
<evidence type="ECO:0000313" key="10">
    <source>
        <dbReference type="Proteomes" id="UP001457282"/>
    </source>
</evidence>
<comment type="caution">
    <text evidence="9">The sequence shown here is derived from an EMBL/GenBank/DDBJ whole genome shotgun (WGS) entry which is preliminary data.</text>
</comment>
<dbReference type="Pfam" id="PF03378">
    <property type="entry name" value="CAS_CSE1"/>
    <property type="match status" value="1"/>
</dbReference>
<dbReference type="InterPro" id="IPR016024">
    <property type="entry name" value="ARM-type_fold"/>
</dbReference>
<evidence type="ECO:0000259" key="8">
    <source>
        <dbReference type="PROSITE" id="PS50166"/>
    </source>
</evidence>
<keyword evidence="4" id="KW-0813">Transport</keyword>
<dbReference type="EMBL" id="JBEDUW010000007">
    <property type="protein sequence ID" value="KAK9910152.1"/>
    <property type="molecule type" value="Genomic_DNA"/>
</dbReference>
<feature type="domain" description="Importin N-terminal" evidence="8">
    <location>
        <begin position="29"/>
        <end position="104"/>
    </location>
</feature>
<dbReference type="GO" id="GO:0005829">
    <property type="term" value="C:cytosol"/>
    <property type="evidence" value="ECO:0007669"/>
    <property type="project" value="TreeGrafter"/>
</dbReference>
<dbReference type="SUPFAM" id="SSF48371">
    <property type="entry name" value="ARM repeat"/>
    <property type="match status" value="1"/>
</dbReference>
<evidence type="ECO:0000256" key="2">
    <source>
        <dbReference type="ARBA" id="ARBA00004496"/>
    </source>
</evidence>
<evidence type="ECO:0000256" key="5">
    <source>
        <dbReference type="ARBA" id="ARBA00022490"/>
    </source>
</evidence>
<reference evidence="9 10" key="1">
    <citation type="journal article" date="2023" name="G3 (Bethesda)">
        <title>A chromosome-length genome assembly and annotation of blackberry (Rubus argutus, cv. 'Hillquist').</title>
        <authorList>
            <person name="Bruna T."/>
            <person name="Aryal R."/>
            <person name="Dudchenko O."/>
            <person name="Sargent D.J."/>
            <person name="Mead D."/>
            <person name="Buti M."/>
            <person name="Cavallini A."/>
            <person name="Hytonen T."/>
            <person name="Andres J."/>
            <person name="Pham M."/>
            <person name="Weisz D."/>
            <person name="Mascagni F."/>
            <person name="Usai G."/>
            <person name="Natali L."/>
            <person name="Bassil N."/>
            <person name="Fernandez G.E."/>
            <person name="Lomsadze A."/>
            <person name="Armour M."/>
            <person name="Olukolu B."/>
            <person name="Poorten T."/>
            <person name="Britton C."/>
            <person name="Davik J."/>
            <person name="Ashrafi H."/>
            <person name="Aiden E.L."/>
            <person name="Borodovsky M."/>
            <person name="Worthington M."/>
        </authorList>
    </citation>
    <scope>NUCLEOTIDE SEQUENCE [LARGE SCALE GENOMIC DNA]</scope>
    <source>
        <strain evidence="9">PI 553951</strain>
    </source>
</reference>
<protein>
    <recommendedName>
        <fullName evidence="8">Importin N-terminal domain-containing protein</fullName>
    </recommendedName>
</protein>
<dbReference type="Pfam" id="PF03810">
    <property type="entry name" value="IBN_N"/>
    <property type="match status" value="1"/>
</dbReference>
<evidence type="ECO:0000256" key="3">
    <source>
        <dbReference type="ARBA" id="ARBA00008669"/>
    </source>
</evidence>
<dbReference type="InterPro" id="IPR001494">
    <property type="entry name" value="Importin-beta_N"/>
</dbReference>
<dbReference type="Proteomes" id="UP001457282">
    <property type="component" value="Unassembled WGS sequence"/>
</dbReference>
<keyword evidence="10" id="KW-1185">Reference proteome</keyword>
<dbReference type="GO" id="GO:0005049">
    <property type="term" value="F:nuclear export signal receptor activity"/>
    <property type="evidence" value="ECO:0007669"/>
    <property type="project" value="TreeGrafter"/>
</dbReference>
<evidence type="ECO:0000313" key="9">
    <source>
        <dbReference type="EMBL" id="KAK9910152.1"/>
    </source>
</evidence>
<dbReference type="InterPro" id="IPR013713">
    <property type="entry name" value="XPO2_central"/>
</dbReference>
<dbReference type="GO" id="GO:0006606">
    <property type="term" value="P:protein import into nucleus"/>
    <property type="evidence" value="ECO:0007669"/>
    <property type="project" value="TreeGrafter"/>
</dbReference>